<dbReference type="Gene3D" id="2.40.240.10">
    <property type="entry name" value="Ribosomal Protein L25, Chain P"/>
    <property type="match status" value="1"/>
</dbReference>
<dbReference type="GO" id="GO:0008097">
    <property type="term" value="F:5S rRNA binding"/>
    <property type="evidence" value="ECO:0007669"/>
    <property type="project" value="InterPro"/>
</dbReference>
<dbReference type="GO" id="GO:0022625">
    <property type="term" value="C:cytosolic large ribosomal subunit"/>
    <property type="evidence" value="ECO:0007669"/>
    <property type="project" value="TreeGrafter"/>
</dbReference>
<dbReference type="InterPro" id="IPR037121">
    <property type="entry name" value="Ribosomal_bL25_C"/>
</dbReference>
<sequence>MAAIMASIKGQRREIGTKGKLNRLKKEGYVPGIVYGKTKEALPIAVNSRHINKIFSTYGFRGLFNLEIEGEEKPVTVLLREMQTHPVTKEMIHLDFFAIDMNEEITSEVPIVIAGEEEILKKGGILQLGVKEVEVECLPKDLPEAIICDISALDIGDHMTVGDLKAPAGVKIISDPDSIVVTILAPKVSEEETSPAEETESEA</sequence>
<reference evidence="9" key="1">
    <citation type="submission" date="2016-11" db="EMBL/GenBank/DDBJ databases">
        <authorList>
            <person name="Varghese N."/>
            <person name="Submissions S."/>
        </authorList>
    </citation>
    <scope>NUCLEOTIDE SEQUENCE [LARGE SCALE GENOMIC DNA]</scope>
    <source>
        <strain evidence="9">DSM 11003</strain>
    </source>
</reference>
<dbReference type="EMBL" id="FQWY01000003">
    <property type="protein sequence ID" value="SHG43080.1"/>
    <property type="molecule type" value="Genomic_DNA"/>
</dbReference>
<dbReference type="PANTHER" id="PTHR33284">
    <property type="entry name" value="RIBOSOMAL PROTEIN L25/GLN-TRNA SYNTHETASE, ANTI-CODON-BINDING DOMAIN-CONTAINING PROTEIN"/>
    <property type="match status" value="1"/>
</dbReference>
<dbReference type="InterPro" id="IPR020057">
    <property type="entry name" value="Ribosomal_bL25_b-dom"/>
</dbReference>
<accession>A0A1M5JS13</accession>
<dbReference type="Proteomes" id="UP000242329">
    <property type="component" value="Unassembled WGS sequence"/>
</dbReference>
<evidence type="ECO:0000259" key="7">
    <source>
        <dbReference type="Pfam" id="PF14693"/>
    </source>
</evidence>
<dbReference type="InterPro" id="IPR011035">
    <property type="entry name" value="Ribosomal_bL25/Gln-tRNA_synth"/>
</dbReference>
<dbReference type="STRING" id="1123382.SAMN02745221_00196"/>
<dbReference type="InterPro" id="IPR020930">
    <property type="entry name" value="Ribosomal_uL5_bac-type"/>
</dbReference>
<evidence type="ECO:0000313" key="8">
    <source>
        <dbReference type="EMBL" id="SHG43080.1"/>
    </source>
</evidence>
<gene>
    <name evidence="5" type="primary">rplY</name>
    <name evidence="5" type="synonym">ctc</name>
    <name evidence="8" type="ORF">SAMN02745221_00196</name>
</gene>
<dbReference type="Pfam" id="PF14693">
    <property type="entry name" value="Ribosomal_TL5_C"/>
    <property type="match status" value="1"/>
</dbReference>
<dbReference type="NCBIfam" id="TIGR00731">
    <property type="entry name" value="bL25_bact_ctc"/>
    <property type="match status" value="1"/>
</dbReference>
<dbReference type="Gene3D" id="2.170.120.20">
    <property type="entry name" value="Ribosomal protein L25, beta domain"/>
    <property type="match status" value="1"/>
</dbReference>
<feature type="domain" description="Large ribosomal subunit protein bL25 L25" evidence="6">
    <location>
        <begin position="8"/>
        <end position="96"/>
    </location>
</feature>
<evidence type="ECO:0000313" key="9">
    <source>
        <dbReference type="Proteomes" id="UP000242329"/>
    </source>
</evidence>
<evidence type="ECO:0000256" key="4">
    <source>
        <dbReference type="ARBA" id="ARBA00023274"/>
    </source>
</evidence>
<dbReference type="AlphaFoldDB" id="A0A1M5JS13"/>
<keyword evidence="2 5" id="KW-0694">RNA-binding</keyword>
<dbReference type="GO" id="GO:0006412">
    <property type="term" value="P:translation"/>
    <property type="evidence" value="ECO:0007669"/>
    <property type="project" value="UniProtKB-UniRule"/>
</dbReference>
<comment type="similarity">
    <text evidence="5">Belongs to the bacterial ribosomal protein bL25 family. CTC subfamily.</text>
</comment>
<dbReference type="GO" id="GO:0003735">
    <property type="term" value="F:structural constituent of ribosome"/>
    <property type="evidence" value="ECO:0007669"/>
    <property type="project" value="InterPro"/>
</dbReference>
<evidence type="ECO:0000256" key="2">
    <source>
        <dbReference type="ARBA" id="ARBA00022884"/>
    </source>
</evidence>
<dbReference type="RefSeq" id="WP_073089044.1">
    <property type="nucleotide sequence ID" value="NZ_FQWY01000003.1"/>
</dbReference>
<dbReference type="HAMAP" id="MF_01334">
    <property type="entry name" value="Ribosomal_bL25_CTC"/>
    <property type="match status" value="1"/>
</dbReference>
<organism evidence="8 9">
    <name type="scientific">Thermosyntropha lipolytica DSM 11003</name>
    <dbReference type="NCBI Taxonomy" id="1123382"/>
    <lineage>
        <taxon>Bacteria</taxon>
        <taxon>Bacillati</taxon>
        <taxon>Bacillota</taxon>
        <taxon>Clostridia</taxon>
        <taxon>Eubacteriales</taxon>
        <taxon>Syntrophomonadaceae</taxon>
        <taxon>Thermosyntropha</taxon>
    </lineage>
</organism>
<comment type="function">
    <text evidence="5">This is one of the proteins that binds to the 5S RNA in the ribosome where it forms part of the central protuberance.</text>
</comment>
<dbReference type="Pfam" id="PF01386">
    <property type="entry name" value="Ribosomal_L25p"/>
    <property type="match status" value="1"/>
</dbReference>
<feature type="domain" description="Large ribosomal subunit protein bL25 beta" evidence="7">
    <location>
        <begin position="104"/>
        <end position="187"/>
    </location>
</feature>
<protein>
    <recommendedName>
        <fullName evidence="5">Large ribosomal subunit protein bL25</fullName>
    </recommendedName>
    <alternativeName>
        <fullName evidence="5">General stress protein CTC</fullName>
    </alternativeName>
</protein>
<evidence type="ECO:0000256" key="3">
    <source>
        <dbReference type="ARBA" id="ARBA00022980"/>
    </source>
</evidence>
<evidence type="ECO:0000259" key="6">
    <source>
        <dbReference type="Pfam" id="PF01386"/>
    </source>
</evidence>
<proteinExistence type="inferred from homology"/>
<evidence type="ECO:0000256" key="5">
    <source>
        <dbReference type="HAMAP-Rule" id="MF_01334"/>
    </source>
</evidence>
<dbReference type="InterPro" id="IPR029751">
    <property type="entry name" value="Ribosomal_L25_dom"/>
</dbReference>
<keyword evidence="9" id="KW-1185">Reference proteome</keyword>
<keyword evidence="1 5" id="KW-0699">rRNA-binding</keyword>
<keyword evidence="3 5" id="KW-0689">Ribosomal protein</keyword>
<evidence type="ECO:0000256" key="1">
    <source>
        <dbReference type="ARBA" id="ARBA00022730"/>
    </source>
</evidence>
<dbReference type="CDD" id="cd00495">
    <property type="entry name" value="Ribosomal_L25_TL5_CTC"/>
    <property type="match status" value="1"/>
</dbReference>
<dbReference type="SUPFAM" id="SSF50715">
    <property type="entry name" value="Ribosomal protein L25-like"/>
    <property type="match status" value="1"/>
</dbReference>
<name>A0A1M5JS13_9FIRM</name>
<keyword evidence="4 5" id="KW-0687">Ribonucleoprotein</keyword>
<dbReference type="InterPro" id="IPR020056">
    <property type="entry name" value="Rbsml_bL25/Gln-tRNA_synth_N"/>
</dbReference>
<dbReference type="InterPro" id="IPR001021">
    <property type="entry name" value="Ribosomal_bL25_long"/>
</dbReference>
<dbReference type="OrthoDB" id="9790002at2"/>
<dbReference type="PANTHER" id="PTHR33284:SF1">
    <property type="entry name" value="RIBOSOMAL PROTEIN L25_GLN-TRNA SYNTHETASE, ANTI-CODON-BINDING DOMAIN-CONTAINING PROTEIN"/>
    <property type="match status" value="1"/>
</dbReference>
<comment type="subunit">
    <text evidence="5">Part of the 50S ribosomal subunit; part of the 5S rRNA/L5/L18/L25 subcomplex. Contacts the 5S rRNA. Binds to the 5S rRNA independently of L5 and L18.</text>
</comment>